<evidence type="ECO:0000313" key="2">
    <source>
        <dbReference type="EMBL" id="KAK7116846.1"/>
    </source>
</evidence>
<protein>
    <submittedName>
        <fullName evidence="2">Uncharacterized protein</fullName>
    </submittedName>
</protein>
<feature type="compositionally biased region" description="Basic and acidic residues" evidence="1">
    <location>
        <begin position="34"/>
        <end position="47"/>
    </location>
</feature>
<evidence type="ECO:0000313" key="3">
    <source>
        <dbReference type="Proteomes" id="UP001374579"/>
    </source>
</evidence>
<dbReference type="Proteomes" id="UP001374579">
    <property type="component" value="Unassembled WGS sequence"/>
</dbReference>
<accession>A0AAN9C1Q5</accession>
<feature type="region of interest" description="Disordered" evidence="1">
    <location>
        <begin position="34"/>
        <end position="53"/>
    </location>
</feature>
<organism evidence="2 3">
    <name type="scientific">Littorina saxatilis</name>
    <dbReference type="NCBI Taxonomy" id="31220"/>
    <lineage>
        <taxon>Eukaryota</taxon>
        <taxon>Metazoa</taxon>
        <taxon>Spiralia</taxon>
        <taxon>Lophotrochozoa</taxon>
        <taxon>Mollusca</taxon>
        <taxon>Gastropoda</taxon>
        <taxon>Caenogastropoda</taxon>
        <taxon>Littorinimorpha</taxon>
        <taxon>Littorinoidea</taxon>
        <taxon>Littorinidae</taxon>
        <taxon>Littorina</taxon>
    </lineage>
</organism>
<gene>
    <name evidence="2" type="ORF">V1264_002457</name>
</gene>
<reference evidence="2 3" key="1">
    <citation type="submission" date="2024-02" db="EMBL/GenBank/DDBJ databases">
        <title>Chromosome-scale genome assembly of the rough periwinkle Littorina saxatilis.</title>
        <authorList>
            <person name="De Jode A."/>
            <person name="Faria R."/>
            <person name="Formenti G."/>
            <person name="Sims Y."/>
            <person name="Smith T.P."/>
            <person name="Tracey A."/>
            <person name="Wood J.M.D."/>
            <person name="Zagrodzka Z.B."/>
            <person name="Johannesson K."/>
            <person name="Butlin R.K."/>
            <person name="Leder E.H."/>
        </authorList>
    </citation>
    <scope>NUCLEOTIDE SEQUENCE [LARGE SCALE GENOMIC DNA]</scope>
    <source>
        <strain evidence="2">Snail1</strain>
        <tissue evidence="2">Muscle</tissue>
    </source>
</reference>
<dbReference type="AlphaFoldDB" id="A0AAN9C1Q5"/>
<keyword evidence="3" id="KW-1185">Reference proteome</keyword>
<name>A0AAN9C1Q5_9CAEN</name>
<dbReference type="EMBL" id="JBAMIC010000001">
    <property type="protein sequence ID" value="KAK7116846.1"/>
    <property type="molecule type" value="Genomic_DNA"/>
</dbReference>
<sequence>MTAVLPCRPGVKQRFKLCTSCNEFQIEDNKEGKWDKGKWDKEEDPHAHHSSHHCVCALQETDRAAR</sequence>
<comment type="caution">
    <text evidence="2">The sequence shown here is derived from an EMBL/GenBank/DDBJ whole genome shotgun (WGS) entry which is preliminary data.</text>
</comment>
<evidence type="ECO:0000256" key="1">
    <source>
        <dbReference type="SAM" id="MobiDB-lite"/>
    </source>
</evidence>
<proteinExistence type="predicted"/>